<proteinExistence type="predicted"/>
<dbReference type="Proteomes" id="UP000242525">
    <property type="component" value="Unassembled WGS sequence"/>
</dbReference>
<reference evidence="2" key="1">
    <citation type="submission" date="2014-03" db="EMBL/GenBank/DDBJ databases">
        <authorList>
            <person name="Casaregola S."/>
        </authorList>
    </citation>
    <scope>NUCLEOTIDE SEQUENCE [LARGE SCALE GENOMIC DNA]</scope>
    <source>
        <strain evidence="2">CLIB 918</strain>
    </source>
</reference>
<dbReference type="EMBL" id="CCBN010000024">
    <property type="protein sequence ID" value="CDO57733.1"/>
    <property type="molecule type" value="Genomic_DNA"/>
</dbReference>
<evidence type="ECO:0000256" key="1">
    <source>
        <dbReference type="SAM" id="Phobius"/>
    </source>
</evidence>
<organism evidence="2 3">
    <name type="scientific">Geotrichum candidum</name>
    <name type="common">Oospora lactis</name>
    <name type="synonym">Dipodascus geotrichum</name>
    <dbReference type="NCBI Taxonomy" id="1173061"/>
    <lineage>
        <taxon>Eukaryota</taxon>
        <taxon>Fungi</taxon>
        <taxon>Dikarya</taxon>
        <taxon>Ascomycota</taxon>
        <taxon>Saccharomycotina</taxon>
        <taxon>Dipodascomycetes</taxon>
        <taxon>Dipodascales</taxon>
        <taxon>Dipodascaceae</taxon>
        <taxon>Geotrichum</taxon>
    </lineage>
</organism>
<evidence type="ECO:0000313" key="2">
    <source>
        <dbReference type="EMBL" id="CDO57733.1"/>
    </source>
</evidence>
<dbReference type="OrthoDB" id="3784821at2759"/>
<dbReference type="AlphaFoldDB" id="A0A0J9XKU6"/>
<name>A0A0J9XKU6_GEOCN</name>
<keyword evidence="1" id="KW-0812">Transmembrane</keyword>
<keyword evidence="1" id="KW-1133">Transmembrane helix</keyword>
<comment type="caution">
    <text evidence="2">The sequence shown here is derived from an EMBL/GenBank/DDBJ whole genome shotgun (WGS) entry which is preliminary data.</text>
</comment>
<evidence type="ECO:0000313" key="3">
    <source>
        <dbReference type="Proteomes" id="UP000242525"/>
    </source>
</evidence>
<feature type="transmembrane region" description="Helical" evidence="1">
    <location>
        <begin position="53"/>
        <end position="72"/>
    </location>
</feature>
<protein>
    <submittedName>
        <fullName evidence="2">Uncharacterized protein</fullName>
    </submittedName>
</protein>
<sequence>MQGQNYQKLKALHNQIKITDDVKMARPPSQGPLPAGAQNAIKKNVMDPKKQQSIKLILIGIPIMVVSSYMLYKRLVLGEEKRRQVGEMTPDGQLRFFNQQELIEKERETWFTTIFGTESWTNSVRRR</sequence>
<keyword evidence="3" id="KW-1185">Reference proteome</keyword>
<accession>A0A0J9XKU6</accession>
<keyword evidence="1" id="KW-0472">Membrane</keyword>
<gene>
    <name evidence="2" type="ORF">BN980_GECA24s01220g</name>
</gene>